<dbReference type="AlphaFoldDB" id="S6BAH5"/>
<dbReference type="RefSeq" id="WP_016490241.1">
    <property type="nucleotide sequence ID" value="NC_021499.1"/>
</dbReference>
<dbReference type="eggNOG" id="ENOG50330V0">
    <property type="taxonomic scope" value="Bacteria"/>
</dbReference>
<sequence>MNYYELSSLNNIYLEDSYVLEIEEKENTLIFKLEAVLTENNPSYTPPRAGEQYCYSKATLGFYGIHLIKWLERNRKEFPDKTEKNDYGNIDIFRIEDGTYILSGDWGVVEIDCDSIEFKLEKFS</sequence>
<organism evidence="1 2">
    <name type="scientific">Metapseudomonas resinovorans NBRC 106553</name>
    <dbReference type="NCBI Taxonomy" id="1245471"/>
    <lineage>
        <taxon>Bacteria</taxon>
        <taxon>Pseudomonadati</taxon>
        <taxon>Pseudomonadota</taxon>
        <taxon>Gammaproteobacteria</taxon>
        <taxon>Pseudomonadales</taxon>
        <taxon>Pseudomonadaceae</taxon>
        <taxon>Metapseudomonas</taxon>
    </lineage>
</organism>
<dbReference type="HOGENOM" id="CLU_159282_0_0_6"/>
<gene>
    <name evidence="1" type="ORF">PCA10_02970</name>
</gene>
<reference evidence="1 2" key="1">
    <citation type="journal article" date="2013" name="Genome Announc.">
        <title>Complete Genome Sequence of the Carbazole Degrader Pseudomonas resinovorans Strain CA10 (NBRC 106553).</title>
        <authorList>
            <person name="Shintani M."/>
            <person name="Hosoyama A."/>
            <person name="Ohji S."/>
            <person name="Tsuchikane K."/>
            <person name="Takarada H."/>
            <person name="Yamazoe A."/>
            <person name="Fujita N."/>
            <person name="Nojiri H."/>
        </authorList>
    </citation>
    <scope>NUCLEOTIDE SEQUENCE [LARGE SCALE GENOMIC DNA]</scope>
    <source>
        <strain evidence="1 2">NBRC 106553</strain>
    </source>
</reference>
<dbReference type="EMBL" id="AP013068">
    <property type="protein sequence ID" value="BAN46029.1"/>
    <property type="molecule type" value="Genomic_DNA"/>
</dbReference>
<dbReference type="KEGG" id="pre:PCA10_02970"/>
<evidence type="ECO:0000313" key="2">
    <source>
        <dbReference type="Proteomes" id="UP000015503"/>
    </source>
</evidence>
<proteinExistence type="predicted"/>
<name>S6BAH5_METRE</name>
<protein>
    <submittedName>
        <fullName evidence="1">Uncharacterized protein</fullName>
    </submittedName>
</protein>
<accession>S6BAH5</accession>
<dbReference type="STRING" id="1245471.PCA10_02970"/>
<keyword evidence="2" id="KW-1185">Reference proteome</keyword>
<dbReference type="Proteomes" id="UP000015503">
    <property type="component" value="Chromosome"/>
</dbReference>
<dbReference type="OrthoDB" id="7876709at2"/>
<evidence type="ECO:0000313" key="1">
    <source>
        <dbReference type="EMBL" id="BAN46029.1"/>
    </source>
</evidence>